<protein>
    <submittedName>
        <fullName evidence="1">Uncharacterized protein</fullName>
    </submittedName>
</protein>
<organism evidence="1 2">
    <name type="scientific">Alternaria arborescens</name>
    <dbReference type="NCBI Taxonomy" id="156630"/>
    <lineage>
        <taxon>Eukaryota</taxon>
        <taxon>Fungi</taxon>
        <taxon>Dikarya</taxon>
        <taxon>Ascomycota</taxon>
        <taxon>Pezizomycotina</taxon>
        <taxon>Dothideomycetes</taxon>
        <taxon>Pleosporomycetidae</taxon>
        <taxon>Pleosporales</taxon>
        <taxon>Pleosporineae</taxon>
        <taxon>Pleosporaceae</taxon>
        <taxon>Alternaria</taxon>
        <taxon>Alternaria sect. Alternaria</taxon>
    </lineage>
</organism>
<evidence type="ECO:0000313" key="2">
    <source>
        <dbReference type="Proteomes" id="UP000293823"/>
    </source>
</evidence>
<sequence>MSDQHRGLKSNSTKNTWDIRDRLPSIMGWLSQYNTFRALNRACEQGNVNSERKIFIVKGPDHGNVDGGIIVDPPNTFPSDDPAAACRWVQQHQDDSHIPITMRFDAKMGISNWTRGQWAHFIILVLPDFPDYYCIMPFRSFANLHAVHRRTSRNWNTIPSLEFRTSGQRYHTFESYLALFAVYKDDVYQALTNLVNTAVNLTWYVNPTNGVEFSGWKILHVDTSFQPLLRTSQVYQRRSADAIWRIARFLESADGIDMRIVPNPAEPLVCDFTLMDERLKISYLIEHKYRDLGDRPRRGANKLTYDEVAWRDKSLNWHFLFSQYGDEMAIFTRRGMTSVDSTTTPPLYLNMSKPGAATEFAEYIRAQGSIAKSRIRSKWQSVDLYDDSVRAADGLDHSTSISVSSNIQSRTLPKSDIQRFAFAFGNAFNRQSYKLQSGCCVILDNDPCADAVVVEHDWDTDDLLAFRSAAKLPVNMVGKSNPALILLKFIPHYHQTKTVSISKAFELSMQGNFEIPACSAQPFIYVATTGGVPQPGQDVDLDELVLIPSKETTMLDDSLMCDNCSNRDQERAWTYVTQTISKPELVQLQVVGSSKGLQVPLTQAPFLRETARPTTRIVSLLNGDVHQYFSRLFSRTGTEIVSKLHGPTGLLQRQWNHGTSRFYRQATSVGK</sequence>
<dbReference type="OrthoDB" id="3690251at2759"/>
<proteinExistence type="predicted"/>
<gene>
    <name evidence="1" type="ORF">AA0113_g5899</name>
</gene>
<accession>A0A4Q4S491</accession>
<dbReference type="Proteomes" id="UP000293823">
    <property type="component" value="Unassembled WGS sequence"/>
</dbReference>
<name>A0A4Q4S491_9PLEO</name>
<comment type="caution">
    <text evidence="1">The sequence shown here is derived from an EMBL/GenBank/DDBJ whole genome shotgun (WGS) entry which is preliminary data.</text>
</comment>
<dbReference type="EMBL" id="PEJP01000020">
    <property type="protein sequence ID" value="RYO64737.1"/>
    <property type="molecule type" value="Genomic_DNA"/>
</dbReference>
<reference evidence="2" key="1">
    <citation type="journal article" date="2019" name="bioRxiv">
        <title>Genomics, evolutionary history and diagnostics of the Alternaria alternata species group including apple and Asian pear pathotypes.</title>
        <authorList>
            <person name="Armitage A.D."/>
            <person name="Cockerton H.M."/>
            <person name="Sreenivasaprasad S."/>
            <person name="Woodhall J.W."/>
            <person name="Lane C.R."/>
            <person name="Harrison R.J."/>
            <person name="Clarkson J.P."/>
        </authorList>
    </citation>
    <scope>NUCLEOTIDE SEQUENCE [LARGE SCALE GENOMIC DNA]</scope>
    <source>
        <strain evidence="2">RGR 97.0016</strain>
    </source>
</reference>
<dbReference type="AlphaFoldDB" id="A0A4Q4S491"/>
<evidence type="ECO:0000313" key="1">
    <source>
        <dbReference type="EMBL" id="RYO64737.1"/>
    </source>
</evidence>
<keyword evidence="2" id="KW-1185">Reference proteome</keyword>